<proteinExistence type="predicted"/>
<organism evidence="2 3">
    <name type="scientific">Streptomyces collinus (strain DSM 40733 / Tue 365)</name>
    <dbReference type="NCBI Taxonomy" id="1214242"/>
    <lineage>
        <taxon>Bacteria</taxon>
        <taxon>Bacillati</taxon>
        <taxon>Actinomycetota</taxon>
        <taxon>Actinomycetes</taxon>
        <taxon>Kitasatosporales</taxon>
        <taxon>Streptomycetaceae</taxon>
        <taxon>Streptomyces</taxon>
    </lineage>
</organism>
<dbReference type="HOGENOM" id="CLU_095706_0_0_11"/>
<protein>
    <recommendedName>
        <fullName evidence="4">PknH-like extracellular domain-containing protein</fullName>
    </recommendedName>
</protein>
<dbReference type="STRING" id="1214242.B446_16760"/>
<evidence type="ECO:0000313" key="2">
    <source>
        <dbReference type="EMBL" id="AGS70168.1"/>
    </source>
</evidence>
<feature type="signal peptide" evidence="1">
    <location>
        <begin position="1"/>
        <end position="30"/>
    </location>
</feature>
<dbReference type="Proteomes" id="UP000015423">
    <property type="component" value="Chromosome"/>
</dbReference>
<evidence type="ECO:0000313" key="3">
    <source>
        <dbReference type="Proteomes" id="UP000015423"/>
    </source>
</evidence>
<sequence>MPKRTRAGTLLALAVTGLALGATLATPAQAAAAQAPGFLKAADLPPHPGSAWTAGKVTAGVPEAVEQDRCLGMALGGDGSATWYREFHTDLDTSARQVSVRLSTTAAAKGRFARLNKDIRSCAARVEKADPETEARLKDYGALRVEEGAHVYGLHTVTSRGAADVRLLSVGRDGRTVTVVDWGQLGGFRDAPVKAFRKTTVTAVNKLH</sequence>
<keyword evidence="1" id="KW-0732">Signal</keyword>
<evidence type="ECO:0000256" key="1">
    <source>
        <dbReference type="SAM" id="SignalP"/>
    </source>
</evidence>
<keyword evidence="3" id="KW-1185">Reference proteome</keyword>
<dbReference type="KEGG" id="sci:B446_16760"/>
<dbReference type="RefSeq" id="WP_020940636.1">
    <property type="nucleotide sequence ID" value="NC_021985.1"/>
</dbReference>
<name>S5USQ0_STRC3</name>
<dbReference type="EMBL" id="CP006259">
    <property type="protein sequence ID" value="AGS70168.1"/>
    <property type="molecule type" value="Genomic_DNA"/>
</dbReference>
<accession>S5USQ0</accession>
<feature type="chain" id="PRO_5004541110" description="PknH-like extracellular domain-containing protein" evidence="1">
    <location>
        <begin position="31"/>
        <end position="208"/>
    </location>
</feature>
<gene>
    <name evidence="2" type="ORF">B446_16760</name>
</gene>
<reference evidence="3" key="1">
    <citation type="submission" date="2012-10" db="EMBL/GenBank/DDBJ databases">
        <title>The complete genome sequence of Streptomyces collinus Tu 365.</title>
        <authorList>
            <person name="Ruckert C."/>
            <person name="Szczepanowski R."/>
            <person name="Goesmann A."/>
            <person name="Pross E.K."/>
            <person name="Musiol E.M."/>
            <person name="Blin K."/>
            <person name="Wohlleben W."/>
            <person name="Puhler A."/>
            <person name="Weber T."/>
            <person name="Kalinowski J."/>
        </authorList>
    </citation>
    <scope>NUCLEOTIDE SEQUENCE [LARGE SCALE GENOMIC DNA]</scope>
    <source>
        <strain evidence="3">DSM 40733 / Tue 365</strain>
    </source>
</reference>
<dbReference type="eggNOG" id="ENOG5033WF9">
    <property type="taxonomic scope" value="Bacteria"/>
</dbReference>
<evidence type="ECO:0008006" key="4">
    <source>
        <dbReference type="Google" id="ProtNLM"/>
    </source>
</evidence>
<reference evidence="2 3" key="2">
    <citation type="journal article" date="2013" name="J. Biotechnol.">
        <title>Complete genome sequence of the kirromycin producer Streptomyces collinus Tu 365 consisting of a linear chromosome and two linear plasmids.</title>
        <authorList>
            <person name="Ruckert C."/>
            <person name="Szczepanowski R."/>
            <person name="Albersmeier A."/>
            <person name="Goesmann A."/>
            <person name="Iftime D."/>
            <person name="Musiol E.M."/>
            <person name="Blin K."/>
            <person name="Wohlleben W."/>
            <person name="Puhler A."/>
            <person name="Kalinowski J."/>
            <person name="Weber T."/>
        </authorList>
    </citation>
    <scope>NUCLEOTIDE SEQUENCE [LARGE SCALE GENOMIC DNA]</scope>
    <source>
        <strain evidence="3">DSM 40733 / Tue 365</strain>
    </source>
</reference>
<dbReference type="AlphaFoldDB" id="S5USQ0"/>
<dbReference type="PATRIC" id="fig|1214242.5.peg.3439"/>